<dbReference type="InterPro" id="IPR018649">
    <property type="entry name" value="SHOCT"/>
</dbReference>
<evidence type="ECO:0000313" key="4">
    <source>
        <dbReference type="Proteomes" id="UP001552594"/>
    </source>
</evidence>
<keyword evidence="1" id="KW-0812">Transmembrane</keyword>
<feature type="transmembrane region" description="Helical" evidence="1">
    <location>
        <begin position="12"/>
        <end position="37"/>
    </location>
</feature>
<dbReference type="EMBL" id="JBFAUK010000012">
    <property type="protein sequence ID" value="MEV5508209.1"/>
    <property type="molecule type" value="Genomic_DNA"/>
</dbReference>
<evidence type="ECO:0000313" key="3">
    <source>
        <dbReference type="EMBL" id="MEV5508209.1"/>
    </source>
</evidence>
<sequence length="95" mass="10683">MLFWMGHGGWSWFAMSVSMILFWVLLILGAVLLFSALGRLREHPRPHAPWHAPPAPGPEQILGERFARGEIDEEEYRRRLAVLRSSGPSGPGPQP</sequence>
<name>A0ABV3JZ94_STRON</name>
<proteinExistence type="predicted"/>
<gene>
    <name evidence="3" type="ORF">AB0L16_17265</name>
</gene>
<dbReference type="RefSeq" id="WP_109280245.1">
    <property type="nucleotide sequence ID" value="NZ_JBFAUK010000012.1"/>
</dbReference>
<accession>A0ABV3JZ94</accession>
<evidence type="ECO:0000259" key="2">
    <source>
        <dbReference type="Pfam" id="PF09851"/>
    </source>
</evidence>
<keyword evidence="4" id="KW-1185">Reference proteome</keyword>
<feature type="domain" description="SHOCT" evidence="2">
    <location>
        <begin position="59"/>
        <end position="83"/>
    </location>
</feature>
<protein>
    <submittedName>
        <fullName evidence="3">SHOCT domain-containing protein</fullName>
    </submittedName>
</protein>
<dbReference type="Pfam" id="PF09851">
    <property type="entry name" value="SHOCT"/>
    <property type="match status" value="1"/>
</dbReference>
<evidence type="ECO:0000256" key="1">
    <source>
        <dbReference type="SAM" id="Phobius"/>
    </source>
</evidence>
<keyword evidence="1" id="KW-0472">Membrane</keyword>
<organism evidence="3 4">
    <name type="scientific">Streptomyces orinoci</name>
    <name type="common">Streptoverticillium orinoci</name>
    <dbReference type="NCBI Taxonomy" id="67339"/>
    <lineage>
        <taxon>Bacteria</taxon>
        <taxon>Bacillati</taxon>
        <taxon>Actinomycetota</taxon>
        <taxon>Actinomycetes</taxon>
        <taxon>Kitasatosporales</taxon>
        <taxon>Streptomycetaceae</taxon>
        <taxon>Streptomyces</taxon>
    </lineage>
</organism>
<dbReference type="Proteomes" id="UP001552594">
    <property type="component" value="Unassembled WGS sequence"/>
</dbReference>
<comment type="caution">
    <text evidence="3">The sequence shown here is derived from an EMBL/GenBank/DDBJ whole genome shotgun (WGS) entry which is preliminary data.</text>
</comment>
<keyword evidence="1" id="KW-1133">Transmembrane helix</keyword>
<reference evidence="3 4" key="1">
    <citation type="submission" date="2024-06" db="EMBL/GenBank/DDBJ databases">
        <title>The Natural Products Discovery Center: Release of the First 8490 Sequenced Strains for Exploring Actinobacteria Biosynthetic Diversity.</title>
        <authorList>
            <person name="Kalkreuter E."/>
            <person name="Kautsar S.A."/>
            <person name="Yang D."/>
            <person name="Bader C.D."/>
            <person name="Teijaro C.N."/>
            <person name="Fluegel L."/>
            <person name="Davis C.M."/>
            <person name="Simpson J.R."/>
            <person name="Lauterbach L."/>
            <person name="Steele A.D."/>
            <person name="Gui C."/>
            <person name="Meng S."/>
            <person name="Li G."/>
            <person name="Viehrig K."/>
            <person name="Ye F."/>
            <person name="Su P."/>
            <person name="Kiefer A.F."/>
            <person name="Nichols A."/>
            <person name="Cepeda A.J."/>
            <person name="Yan W."/>
            <person name="Fan B."/>
            <person name="Jiang Y."/>
            <person name="Adhikari A."/>
            <person name="Zheng C.-J."/>
            <person name="Schuster L."/>
            <person name="Cowan T.M."/>
            <person name="Smanski M.J."/>
            <person name="Chevrette M.G."/>
            <person name="De Carvalho L.P.S."/>
            <person name="Shen B."/>
        </authorList>
    </citation>
    <scope>NUCLEOTIDE SEQUENCE [LARGE SCALE GENOMIC DNA]</scope>
    <source>
        <strain evidence="3 4">NPDC052347</strain>
    </source>
</reference>